<dbReference type="KEGG" id="thd:BHV28_09000"/>
<dbReference type="Pfam" id="PF09992">
    <property type="entry name" value="NAGPA"/>
    <property type="match status" value="1"/>
</dbReference>
<sequence>MKKRKFSLLVSFGFAVAALVFFLFPPFQNNQPPITVEKPDKGNVPALQLSQWCMSREFEQKAYIVCRADPVRDTIRLFLNNPDGKPYFSFSNVNKKLAQNGETLAFAMNAGMYHADYSAVGLYIENGQEQHVVSTQDGPGNFHMKPNGIFYLANGKAAVLETQSYLQSGVKPDYATQSGPMLVIDNRIHQRFIPNSPFLEYRNGVGVTNEGEVLFVISSQKVNFDEFARFFRDELKTPNALFLDGSISSLYAPEMGRKDWWHPMGPIIGAVIPQPAKPVSAESTD</sequence>
<protein>
    <recommendedName>
        <fullName evidence="1">Phosphodiester glycosidase domain-containing protein</fullName>
    </recommendedName>
</protein>
<evidence type="ECO:0000313" key="2">
    <source>
        <dbReference type="EMBL" id="AQS41598.1"/>
    </source>
</evidence>
<accession>A0A1U9JUS0</accession>
<reference evidence="2 3" key="1">
    <citation type="journal article" date="2010" name="Science">
        <title>Genomic comparison of the ants Camponotus floridanus and Harpegnathos saltator.</title>
        <authorList>
            <person name="Bonasio R."/>
            <person name="Zhang G."/>
            <person name="Ye C."/>
            <person name="Mutti N.S."/>
            <person name="Fang X."/>
            <person name="Qin N."/>
            <person name="Donahue G."/>
            <person name="Yang P."/>
            <person name="Li Q."/>
            <person name="Li C."/>
            <person name="Zhang P."/>
            <person name="Huang Z."/>
            <person name="Berger S.L."/>
            <person name="Reinberg D."/>
            <person name="Wang J."/>
            <person name="Liebig J."/>
        </authorList>
    </citation>
    <scope>NUCLEOTIDE SEQUENCE [LARGE SCALE GENOMIC DNA]</scope>
    <source>
        <strain evidence="2 3">Hsal</strain>
    </source>
</reference>
<feature type="domain" description="Phosphodiester glycosidase" evidence="1">
    <location>
        <begin position="104"/>
        <end position="250"/>
    </location>
</feature>
<reference evidence="2 3" key="2">
    <citation type="journal article" date="2016" name="Sci. Rep.">
        <title>The genome of Rhizobiales bacteria in predatory ants reveals urease gene functions but no genes for nitrogen fixation.</title>
        <authorList>
            <person name="Neuvonen M.M."/>
            <person name="Tamarit D."/>
            <person name="Naslund K."/>
            <person name="Liebig J."/>
            <person name="Feldhaar H."/>
            <person name="Moran N.A."/>
            <person name="Guy L."/>
            <person name="Andersson S.G."/>
        </authorList>
    </citation>
    <scope>NUCLEOTIDE SEQUENCE [LARGE SCALE GENOMIC DNA]</scope>
    <source>
        <strain evidence="2 3">Hsal</strain>
    </source>
</reference>
<dbReference type="Proteomes" id="UP000188912">
    <property type="component" value="Chromosome"/>
</dbReference>
<name>A0A1U9JUS0_9HYPH</name>
<organism evidence="2 3">
    <name type="scientific">Candidatus Tokpelaia hoelldobleri</name>
    <dbReference type="NCBI Taxonomy" id="1902579"/>
    <lineage>
        <taxon>Bacteria</taxon>
        <taxon>Pseudomonadati</taxon>
        <taxon>Pseudomonadota</taxon>
        <taxon>Alphaproteobacteria</taxon>
        <taxon>Hyphomicrobiales</taxon>
        <taxon>Candidatus Tokpelaia</taxon>
    </lineage>
</organism>
<dbReference type="STRING" id="1902579.BHV28_09000"/>
<dbReference type="InterPro" id="IPR018711">
    <property type="entry name" value="NAGPA"/>
</dbReference>
<evidence type="ECO:0000259" key="1">
    <source>
        <dbReference type="Pfam" id="PF09992"/>
    </source>
</evidence>
<keyword evidence="3" id="KW-1185">Reference proteome</keyword>
<proteinExistence type="predicted"/>
<dbReference type="AlphaFoldDB" id="A0A1U9JUS0"/>
<gene>
    <name evidence="2" type="ORF">BHV28_09000</name>
</gene>
<dbReference type="EMBL" id="CP017315">
    <property type="protein sequence ID" value="AQS41598.1"/>
    <property type="molecule type" value="Genomic_DNA"/>
</dbReference>
<evidence type="ECO:0000313" key="3">
    <source>
        <dbReference type="Proteomes" id="UP000188912"/>
    </source>
</evidence>